<evidence type="ECO:0000313" key="1">
    <source>
        <dbReference type="EMBL" id="NKM44721.1"/>
    </source>
</evidence>
<dbReference type="EMBL" id="WIEZ01000003">
    <property type="protein sequence ID" value="NKM44721.1"/>
    <property type="molecule type" value="Genomic_DNA"/>
</dbReference>
<dbReference type="InterPro" id="IPR021254">
    <property type="entry name" value="DUF2806"/>
</dbReference>
<organism evidence="1 2">
    <name type="scientific">Rhizobium leguminosarum bv. viciae</name>
    <dbReference type="NCBI Taxonomy" id="387"/>
    <lineage>
        <taxon>Bacteria</taxon>
        <taxon>Pseudomonadati</taxon>
        <taxon>Pseudomonadota</taxon>
        <taxon>Alphaproteobacteria</taxon>
        <taxon>Hyphomicrobiales</taxon>
        <taxon>Rhizobiaceae</taxon>
        <taxon>Rhizobium/Agrobacterium group</taxon>
        <taxon>Rhizobium</taxon>
    </lineage>
</organism>
<evidence type="ECO:0000313" key="2">
    <source>
        <dbReference type="Proteomes" id="UP000662259"/>
    </source>
</evidence>
<protein>
    <submittedName>
        <fullName evidence="1">DUF2806 domain-containing protein</fullName>
    </submittedName>
</protein>
<dbReference type="RefSeq" id="WP_168275448.1">
    <property type="nucleotide sequence ID" value="NZ_WIEZ01000003.1"/>
</dbReference>
<sequence>MSGSDHLDNETALSASLTPTGLEAKAKSRFISAIDRLGGNMVEIANVWIEEGVSRRRARIEGERALIEATSKYGIERLGNDTEFAGRAFDAHFRRIASAQINRDAVLEAAAEDLRLSPPGTGSAGNNDSALSEPFLERFDQFASGASTEELRERWGRVLAAEIRRPGIFSSKVLRTIDEIDAVTAQLFERVCSHRLANVLPKCLTGEINFEDQMRLTEAGLLVEPGLGQHRSFSKVATRAGTEIWLMAFLDLALSIPADADIPNIDRFNEIQPISKDEATLSIPVYVLTEVGHAISSILQDKTLSALEAYCAELGRVLPSIMISKYQRVGDGYKLTGVFTQTAAAPE</sequence>
<dbReference type="Pfam" id="PF10987">
    <property type="entry name" value="DUF2806"/>
    <property type="match status" value="1"/>
</dbReference>
<name>A0A8I2GMP7_RHILV</name>
<dbReference type="AlphaFoldDB" id="A0A8I2GMP7"/>
<proteinExistence type="predicted"/>
<gene>
    <name evidence="1" type="ORF">GFL91_06915</name>
</gene>
<reference evidence="1" key="1">
    <citation type="submission" date="2019-10" db="EMBL/GenBank/DDBJ databases">
        <title>Rhizobium leguminosarum symbiovar viciae collection.</title>
        <authorList>
            <person name="Boivin S."/>
            <person name="Lepetit M."/>
        </authorList>
    </citation>
    <scope>NUCLEOTIDE SEQUENCE</scope>
    <source>
        <strain evidence="1">L143</strain>
    </source>
</reference>
<dbReference type="Proteomes" id="UP000662259">
    <property type="component" value="Unassembled WGS sequence"/>
</dbReference>
<accession>A0A8I2GMP7</accession>
<comment type="caution">
    <text evidence="1">The sequence shown here is derived from an EMBL/GenBank/DDBJ whole genome shotgun (WGS) entry which is preliminary data.</text>
</comment>